<keyword evidence="8 16" id="KW-1133">Transmembrane helix</keyword>
<dbReference type="Pfam" id="PF00041">
    <property type="entry name" value="fn3"/>
    <property type="match status" value="3"/>
</dbReference>
<dbReference type="GO" id="GO:0005886">
    <property type="term" value="C:plasma membrane"/>
    <property type="evidence" value="ECO:0007669"/>
    <property type="project" value="UniProtKB-SubCell"/>
</dbReference>
<feature type="domain" description="Fibronectin type-III" evidence="19">
    <location>
        <begin position="906"/>
        <end position="1001"/>
    </location>
</feature>
<feature type="domain" description="Ig-like" evidence="18">
    <location>
        <begin position="132"/>
        <end position="219"/>
    </location>
</feature>
<dbReference type="FunFam" id="2.60.40.10:FF:000017">
    <property type="entry name" value="Down syndrome cell adhesion molecule b"/>
    <property type="match status" value="1"/>
</dbReference>
<feature type="domain" description="Ig-like" evidence="18">
    <location>
        <begin position="805"/>
        <end position="901"/>
    </location>
</feature>
<evidence type="ECO:0000313" key="21">
    <source>
        <dbReference type="Proteomes" id="UP001497382"/>
    </source>
</evidence>
<evidence type="ECO:0000259" key="18">
    <source>
        <dbReference type="PROSITE" id="PS50835"/>
    </source>
</evidence>
<keyword evidence="4 17" id="KW-0732">Signal</keyword>
<feature type="domain" description="Ig-like" evidence="18">
    <location>
        <begin position="328"/>
        <end position="414"/>
    </location>
</feature>
<keyword evidence="21" id="KW-1185">Reference proteome</keyword>
<feature type="domain" description="Ig-like" evidence="18">
    <location>
        <begin position="236"/>
        <end position="326"/>
    </location>
</feature>
<evidence type="ECO:0000313" key="20">
    <source>
        <dbReference type="EMBL" id="CAL1264649.1"/>
    </source>
</evidence>
<keyword evidence="11" id="KW-1015">Disulfide bond</keyword>
<dbReference type="FunFam" id="2.60.40.10:FF:000005">
    <property type="entry name" value="Neuronal cell adhesion molecule"/>
    <property type="match status" value="1"/>
</dbReference>
<evidence type="ECO:0000256" key="9">
    <source>
        <dbReference type="ARBA" id="ARBA00023018"/>
    </source>
</evidence>
<dbReference type="GO" id="GO:0007399">
    <property type="term" value="P:nervous system development"/>
    <property type="evidence" value="ECO:0007669"/>
    <property type="project" value="UniProtKB-KW"/>
</dbReference>
<evidence type="ECO:0000256" key="3">
    <source>
        <dbReference type="ARBA" id="ARBA00022692"/>
    </source>
</evidence>
<proteinExistence type="predicted"/>
<evidence type="ECO:0000256" key="7">
    <source>
        <dbReference type="ARBA" id="ARBA00022902"/>
    </source>
</evidence>
<feature type="compositionally biased region" description="Polar residues" evidence="15">
    <location>
        <begin position="1380"/>
        <end position="1404"/>
    </location>
</feature>
<feature type="domain" description="Fibronectin type-III" evidence="19">
    <location>
        <begin position="1006"/>
        <end position="1105"/>
    </location>
</feature>
<dbReference type="Gene3D" id="2.60.40.10">
    <property type="entry name" value="Immunoglobulins"/>
    <property type="match status" value="13"/>
</dbReference>
<feature type="transmembrane region" description="Helical" evidence="16">
    <location>
        <begin position="1323"/>
        <end position="1345"/>
    </location>
</feature>
<accession>A0AAV1Z090</accession>
<evidence type="ECO:0000256" key="15">
    <source>
        <dbReference type="SAM" id="MobiDB-lite"/>
    </source>
</evidence>
<evidence type="ECO:0000256" key="16">
    <source>
        <dbReference type="SAM" id="Phobius"/>
    </source>
</evidence>
<dbReference type="PROSITE" id="PS50835">
    <property type="entry name" value="IG_LIKE"/>
    <property type="match status" value="9"/>
</dbReference>
<keyword evidence="6" id="KW-0130">Cell adhesion</keyword>
<dbReference type="CDD" id="cd20957">
    <property type="entry name" value="IgC2_3_Dscam"/>
    <property type="match status" value="1"/>
</dbReference>
<dbReference type="SUPFAM" id="SSF49265">
    <property type="entry name" value="Fibronectin type III"/>
    <property type="match status" value="2"/>
</dbReference>
<evidence type="ECO:0000256" key="17">
    <source>
        <dbReference type="SAM" id="SignalP"/>
    </source>
</evidence>
<evidence type="ECO:0000256" key="13">
    <source>
        <dbReference type="ARBA" id="ARBA00023319"/>
    </source>
</evidence>
<dbReference type="InterPro" id="IPR003599">
    <property type="entry name" value="Ig_sub"/>
</dbReference>
<keyword evidence="10 16" id="KW-0472">Membrane</keyword>
<feature type="domain" description="Fibronectin type-III" evidence="19">
    <location>
        <begin position="1202"/>
        <end position="1296"/>
    </location>
</feature>
<comment type="subcellular location">
    <subcellularLocation>
        <location evidence="1">Cell membrane</location>
        <topology evidence="1">Single-pass type I membrane protein</topology>
    </subcellularLocation>
    <subcellularLocation>
        <location evidence="14">Synapse</location>
    </subcellularLocation>
</comment>
<evidence type="ECO:0000256" key="4">
    <source>
        <dbReference type="ARBA" id="ARBA00022729"/>
    </source>
</evidence>
<evidence type="ECO:0000256" key="1">
    <source>
        <dbReference type="ARBA" id="ARBA00004251"/>
    </source>
</evidence>
<dbReference type="InterPro" id="IPR036116">
    <property type="entry name" value="FN3_sf"/>
</dbReference>
<evidence type="ECO:0000256" key="8">
    <source>
        <dbReference type="ARBA" id="ARBA00022989"/>
    </source>
</evidence>
<dbReference type="SMART" id="SM00060">
    <property type="entry name" value="FN3"/>
    <property type="match status" value="4"/>
</dbReference>
<keyword evidence="9" id="KW-0770">Synapse</keyword>
<comment type="caution">
    <text evidence="20">The sequence shown here is derived from an EMBL/GenBank/DDBJ whole genome shotgun (WGS) entry which is preliminary data.</text>
</comment>
<reference evidence="20 21" key="1">
    <citation type="submission" date="2024-04" db="EMBL/GenBank/DDBJ databases">
        <authorList>
            <person name="Rising A."/>
            <person name="Reimegard J."/>
            <person name="Sonavane S."/>
            <person name="Akerstrom W."/>
            <person name="Nylinder S."/>
            <person name="Hedman E."/>
            <person name="Kallberg Y."/>
        </authorList>
    </citation>
    <scope>NUCLEOTIDE SEQUENCE [LARGE SCALE GENOMIC DNA]</scope>
</reference>
<feature type="domain" description="Ig-like" evidence="18">
    <location>
        <begin position="611"/>
        <end position="704"/>
    </location>
</feature>
<dbReference type="EMBL" id="CAXIEN010000014">
    <property type="protein sequence ID" value="CAL1264649.1"/>
    <property type="molecule type" value="Genomic_DNA"/>
</dbReference>
<dbReference type="FunFam" id="2.60.40.10:FF:000120">
    <property type="entry name" value="Down syndrome cell adhesion molecule like 1"/>
    <property type="match status" value="1"/>
</dbReference>
<feature type="signal peptide" evidence="17">
    <location>
        <begin position="1"/>
        <end position="21"/>
    </location>
</feature>
<dbReference type="Pfam" id="PF13927">
    <property type="entry name" value="Ig_3"/>
    <property type="match status" value="2"/>
</dbReference>
<feature type="domain" description="Ig-like" evidence="18">
    <location>
        <begin position="519"/>
        <end position="606"/>
    </location>
</feature>
<keyword evidence="7" id="KW-0524">Neurogenesis</keyword>
<evidence type="ECO:0000256" key="14">
    <source>
        <dbReference type="ARBA" id="ARBA00034103"/>
    </source>
</evidence>
<dbReference type="CDD" id="cd00063">
    <property type="entry name" value="FN3"/>
    <property type="match status" value="4"/>
</dbReference>
<dbReference type="PANTHER" id="PTHR44170:SF6">
    <property type="entry name" value="CONTACTIN"/>
    <property type="match status" value="1"/>
</dbReference>
<dbReference type="InterPro" id="IPR036179">
    <property type="entry name" value="Ig-like_dom_sf"/>
</dbReference>
<dbReference type="CDD" id="cd20958">
    <property type="entry name" value="IgI_5_Dscam"/>
    <property type="match status" value="1"/>
</dbReference>
<feature type="domain" description="Ig-like" evidence="18">
    <location>
        <begin position="419"/>
        <end position="515"/>
    </location>
</feature>
<feature type="compositionally biased region" description="Polar residues" evidence="15">
    <location>
        <begin position="1446"/>
        <end position="1457"/>
    </location>
</feature>
<feature type="domain" description="Ig-like" evidence="18">
    <location>
        <begin position="707"/>
        <end position="794"/>
    </location>
</feature>
<dbReference type="SMART" id="SM00409">
    <property type="entry name" value="IG"/>
    <property type="match status" value="9"/>
</dbReference>
<dbReference type="FunFam" id="2.60.40.10:FF:000333">
    <property type="entry name" value="Down syndrome cell adhesion molecule"/>
    <property type="match status" value="1"/>
</dbReference>
<keyword evidence="2" id="KW-1003">Cell membrane</keyword>
<evidence type="ECO:0000259" key="19">
    <source>
        <dbReference type="PROSITE" id="PS50853"/>
    </source>
</evidence>
<keyword evidence="12" id="KW-0325">Glycoprotein</keyword>
<dbReference type="InterPro" id="IPR056754">
    <property type="entry name" value="DSCAM/DSCAML_C"/>
</dbReference>
<dbReference type="Pfam" id="PF25059">
    <property type="entry name" value="FN3_DSCAM-DSCAML_C"/>
    <property type="match status" value="1"/>
</dbReference>
<dbReference type="InterPro" id="IPR013098">
    <property type="entry name" value="Ig_I-set"/>
</dbReference>
<name>A0AAV1Z090_9ARAC</name>
<dbReference type="Pfam" id="PF07679">
    <property type="entry name" value="I-set"/>
    <property type="match status" value="5"/>
</dbReference>
<evidence type="ECO:0000256" key="5">
    <source>
        <dbReference type="ARBA" id="ARBA00022737"/>
    </source>
</evidence>
<protein>
    <recommendedName>
        <fullName evidence="22">Down syndrome cell adhesion molecule</fullName>
    </recommendedName>
</protein>
<organism evidence="20 21">
    <name type="scientific">Larinioides sclopetarius</name>
    <dbReference type="NCBI Taxonomy" id="280406"/>
    <lineage>
        <taxon>Eukaryota</taxon>
        <taxon>Metazoa</taxon>
        <taxon>Ecdysozoa</taxon>
        <taxon>Arthropoda</taxon>
        <taxon>Chelicerata</taxon>
        <taxon>Arachnida</taxon>
        <taxon>Araneae</taxon>
        <taxon>Araneomorphae</taxon>
        <taxon>Entelegynae</taxon>
        <taxon>Araneoidea</taxon>
        <taxon>Araneidae</taxon>
        <taxon>Larinioides</taxon>
    </lineage>
</organism>
<evidence type="ECO:0000256" key="12">
    <source>
        <dbReference type="ARBA" id="ARBA00023180"/>
    </source>
</evidence>
<dbReference type="FunFam" id="2.60.40.10:FF:000104">
    <property type="entry name" value="Down syndrome cell adhesion molecule b"/>
    <property type="match status" value="1"/>
</dbReference>
<dbReference type="GO" id="GO:0030154">
    <property type="term" value="P:cell differentiation"/>
    <property type="evidence" value="ECO:0007669"/>
    <property type="project" value="UniProtKB-ARBA"/>
</dbReference>
<dbReference type="Proteomes" id="UP001497382">
    <property type="component" value="Unassembled WGS sequence"/>
</dbReference>
<keyword evidence="3 16" id="KW-0812">Transmembrane</keyword>
<evidence type="ECO:0000256" key="6">
    <source>
        <dbReference type="ARBA" id="ARBA00022889"/>
    </source>
</evidence>
<feature type="chain" id="PRO_5043584303" description="Down syndrome cell adhesion molecule" evidence="17">
    <location>
        <begin position="22"/>
        <end position="1457"/>
    </location>
</feature>
<evidence type="ECO:0008006" key="22">
    <source>
        <dbReference type="Google" id="ProtNLM"/>
    </source>
</evidence>
<dbReference type="FunFam" id="2.60.40.10:FF:000719">
    <property type="entry name" value="nephrin isoform X1"/>
    <property type="match status" value="1"/>
</dbReference>
<feature type="domain" description="Fibronectin type-III" evidence="19">
    <location>
        <begin position="1107"/>
        <end position="1200"/>
    </location>
</feature>
<gene>
    <name evidence="20" type="ORF">LARSCL_LOCUS2097</name>
</gene>
<dbReference type="PANTHER" id="PTHR44170">
    <property type="entry name" value="PROTEIN SIDEKICK"/>
    <property type="match status" value="1"/>
</dbReference>
<feature type="region of interest" description="Disordered" evidence="15">
    <location>
        <begin position="1380"/>
        <end position="1457"/>
    </location>
</feature>
<dbReference type="InterPro" id="IPR007110">
    <property type="entry name" value="Ig-like_dom"/>
</dbReference>
<dbReference type="SUPFAM" id="SSF48726">
    <property type="entry name" value="Immunoglobulin"/>
    <property type="match status" value="9"/>
</dbReference>
<dbReference type="InterPro" id="IPR003961">
    <property type="entry name" value="FN3_dom"/>
</dbReference>
<feature type="compositionally biased region" description="Basic and acidic residues" evidence="15">
    <location>
        <begin position="1405"/>
        <end position="1417"/>
    </location>
</feature>
<feature type="domain" description="Ig-like" evidence="18">
    <location>
        <begin position="28"/>
        <end position="123"/>
    </location>
</feature>
<dbReference type="GO" id="GO:0098609">
    <property type="term" value="P:cell-cell adhesion"/>
    <property type="evidence" value="ECO:0007669"/>
    <property type="project" value="UniProtKB-ARBA"/>
</dbReference>
<dbReference type="PROSITE" id="PS50853">
    <property type="entry name" value="FN3"/>
    <property type="match status" value="4"/>
</dbReference>
<evidence type="ECO:0000256" key="2">
    <source>
        <dbReference type="ARBA" id="ARBA00022475"/>
    </source>
</evidence>
<dbReference type="InterPro" id="IPR013783">
    <property type="entry name" value="Ig-like_fold"/>
</dbReference>
<dbReference type="GO" id="GO:0045202">
    <property type="term" value="C:synapse"/>
    <property type="evidence" value="ECO:0007669"/>
    <property type="project" value="UniProtKB-SubCell"/>
</dbReference>
<dbReference type="FunFam" id="2.60.40.10:FF:001049">
    <property type="entry name" value="Down syndrome cell adhesion molecule-like protein Dscam2"/>
    <property type="match status" value="1"/>
</dbReference>
<evidence type="ECO:0000256" key="10">
    <source>
        <dbReference type="ARBA" id="ARBA00023136"/>
    </source>
</evidence>
<sequence>MAAEIWMVVALLSNILSNIHCGDDESGPRFRTEPPFRIEFSNSSGAEIRCTADGIPPPRISWQNREGANARDIPGIRYMRSDGTLVFPPFAREDYRQDVHDTLYQCLASNGAGAIISKETHVRGVVQQTFIPQVYDDYVIRGNTAVLRCHLPSFVREYVTLDSWLIDEDLILKSTDIEDDKYTVLSTGELIIHRVDDADGKRNFKCRARHRLTGELVLSPTTGKVIVTEPHSPMGPRITFSQSQVRAEDGSYVRIPCVSTAQPAPEYRWLKETPSGLFPVIEDHRTRVTSGTLHIKNAMISDGGKYQCIITNGIGDKRTDTVLIVTAPLKVTVIPDHQTLNIGETAVLNCSVSGHPIHTVTWRKDQRHLAANSRVQLLSRDVLHITSVRREDKGMYQCFAYNDVDGAQGTAEIKIGDVPPYLLSAFPDTTVHNGEKVSLKCVSAGNFAPRVVWTLYDQELSTALNARIRIGDFVSNQGHVTSYLNITDARVEDSGVYRCDISNDVGAVWHAARLNVYGPPFIRPFPNISAISGQELVLNCPVGGYPIKSISWQKAGIILPLDHRHKISSTGYLTIQDVQKAADEGEYTCIARNPEGLTASGSTYVSVVVAPVIDAQYFPDTITANEGERAKIICSATTGDPPIRFKWLKNGFPFVSTGRVSINLLDDSSVLQFRKVQATDRGQYTCVATNAATSTNMTSQLVVNVPPAWTAEPVNTSAILGSSAWMNCSAEGFPTPSIIWRKARESSPGDFGYVTSSPRIRQYNNGSLVLWDVELSDKGFYLCQANNGIGAALSKVIFLNVQVPPKFEETYQSRAIKEKENTSLKCTAHGNTPISITWHKNKTPLPVTVKSKYSFREITDENKVTSELVIASATREESGMYACAAVNDFGYDEATFQLVVQGVPDPPVNLTVTNITSRTVTIRWDVPFNGNSHITGSSVQYKMADDSWKGHTSQLIVSGSDSTAILRALHPVTTYHLRVIAENAIGKSRPSGIINVTTQVEAPSGPPRELTVHPTGDQSLKVTWKPPREDARHGRIQGYHVGYRVYHSSEKFLYKTVEANEDNELHSTYVTGLQPFTKYEVIVKAYNVAGAGPQTDSIIGTTLETAPPTSPILQVIGTTANSINIRWEKDSKDRSSITEYTLHYRHDDSMWQTKKLRSTTDRYTLENVKCGTRYQMYLTASNSLGTGEPSPSVTTRTKGAAPMPAPQNSFITLNSTFIVLHLDGWQSGGCPILYFNIQYKAKYQNQWTSVPDRIPSNREKTIVGQLTPDREYIVMVTAHSEAGVTQAEYKFRTIPLQYSSESTSLPALVRREAELPFHRNVTLLIPVVVSSLVLIIVIFTVVVCLRKHTQDRRGQQEYDSQKIAADSLLMSEVSQKSLSGKQSINGSHYSSPTRGQHQFVSSKSGEQRRTDKQHEYAEPYTAYPSSRQRSDEGSFATIKRAPPRSGSMTSAYKTGFS</sequence>
<dbReference type="SMART" id="SM00408">
    <property type="entry name" value="IGc2"/>
    <property type="match status" value="8"/>
</dbReference>
<keyword evidence="13" id="KW-0393">Immunoglobulin domain</keyword>
<dbReference type="InterPro" id="IPR003598">
    <property type="entry name" value="Ig_sub2"/>
</dbReference>
<evidence type="ECO:0000256" key="11">
    <source>
        <dbReference type="ARBA" id="ARBA00023157"/>
    </source>
</evidence>
<keyword evidence="5" id="KW-0677">Repeat</keyword>
<dbReference type="GO" id="GO:0009653">
    <property type="term" value="P:anatomical structure morphogenesis"/>
    <property type="evidence" value="ECO:0007669"/>
    <property type="project" value="UniProtKB-ARBA"/>
</dbReference>